<comment type="caution">
    <text evidence="2">The sequence shown here is derived from an EMBL/GenBank/DDBJ whole genome shotgun (WGS) entry which is preliminary data.</text>
</comment>
<evidence type="ECO:0000259" key="1">
    <source>
        <dbReference type="SMART" id="SM00849"/>
    </source>
</evidence>
<dbReference type="InterPro" id="IPR050855">
    <property type="entry name" value="NDM-1-like"/>
</dbReference>
<dbReference type="Gene3D" id="3.60.15.10">
    <property type="entry name" value="Ribonuclease Z/Hydroxyacylglutathione hydrolase-like"/>
    <property type="match status" value="1"/>
</dbReference>
<keyword evidence="3" id="KW-1185">Reference proteome</keyword>
<dbReference type="OrthoDB" id="2971563at2"/>
<reference evidence="2 3" key="1">
    <citation type="submission" date="2018-03" db="EMBL/GenBank/DDBJ databases">
        <title>Aquarubrobacter algicola gen. nov., sp. nov., a novel actinobacterium isolated from shallow eutrophic lake during the end of cyanobacterial harmful algal blooms.</title>
        <authorList>
            <person name="Chun S.J."/>
        </authorList>
    </citation>
    <scope>NUCLEOTIDE SEQUENCE [LARGE SCALE GENOMIC DNA]</scope>
    <source>
        <strain evidence="2 3">Seoho-28</strain>
    </source>
</reference>
<keyword evidence="2" id="KW-0378">Hydrolase</keyword>
<protein>
    <submittedName>
        <fullName evidence="2">MBL fold metallo-hydrolase</fullName>
    </submittedName>
</protein>
<feature type="domain" description="Metallo-beta-lactamase" evidence="1">
    <location>
        <begin position="34"/>
        <end position="245"/>
    </location>
</feature>
<dbReference type="InterPro" id="IPR001279">
    <property type="entry name" value="Metallo-B-lactamas"/>
</dbReference>
<organism evidence="2 3">
    <name type="scientific">Paraconexibacter algicola</name>
    <dbReference type="NCBI Taxonomy" id="2133960"/>
    <lineage>
        <taxon>Bacteria</taxon>
        <taxon>Bacillati</taxon>
        <taxon>Actinomycetota</taxon>
        <taxon>Thermoleophilia</taxon>
        <taxon>Solirubrobacterales</taxon>
        <taxon>Paraconexibacteraceae</taxon>
        <taxon>Paraconexibacter</taxon>
    </lineage>
</organism>
<evidence type="ECO:0000313" key="3">
    <source>
        <dbReference type="Proteomes" id="UP000240739"/>
    </source>
</evidence>
<dbReference type="GO" id="GO:0016787">
    <property type="term" value="F:hydrolase activity"/>
    <property type="evidence" value="ECO:0007669"/>
    <property type="project" value="UniProtKB-KW"/>
</dbReference>
<dbReference type="PANTHER" id="PTHR42951">
    <property type="entry name" value="METALLO-BETA-LACTAMASE DOMAIN-CONTAINING"/>
    <property type="match status" value="1"/>
</dbReference>
<gene>
    <name evidence="2" type="ORF">C7Y72_03185</name>
</gene>
<dbReference type="AlphaFoldDB" id="A0A2T4UHJ6"/>
<dbReference type="Proteomes" id="UP000240739">
    <property type="component" value="Unassembled WGS sequence"/>
</dbReference>
<dbReference type="Pfam" id="PF00753">
    <property type="entry name" value="Lactamase_B"/>
    <property type="match status" value="1"/>
</dbReference>
<evidence type="ECO:0000313" key="2">
    <source>
        <dbReference type="EMBL" id="PTL58721.1"/>
    </source>
</evidence>
<sequence>MSSPSHKREVGRGERVMPGVWRLRLPLPWPGVPHVNAWAVARGDGIVLFDCGMHEPGSLAHLERALAQVNLRLEHVRLLVCTHAHSDHYGQAAAIMARSGCELWMHPAVEHMTANASDPDAAIERRIEVALQSGVPEAPLRTYAAEAKTRGYGIEEVVVADRDLVPGVVVETDLGPWTVHETPGHAPSHVCLHQRDRRLLISGDHLLGRVSLYYDYGYSPDPVGEFLSSLDVVERLDARLCLPGHGRTFTDVQAHIDANRELVHERLDRVQLVLSEHGPITAFDALPRVYGDATSALNAAWRMTETLSYLTHLEALGRAARVAGEQGAPERWEVAPTQP</sequence>
<name>A0A2T4UHJ6_9ACTN</name>
<accession>A0A2T4UHJ6</accession>
<proteinExistence type="predicted"/>
<dbReference type="RefSeq" id="WP_107567158.1">
    <property type="nucleotide sequence ID" value="NZ_PYYB01000001.1"/>
</dbReference>
<dbReference type="PANTHER" id="PTHR42951:SF21">
    <property type="entry name" value="METALLO-HYDROLASE YQJP-RELATED"/>
    <property type="match status" value="1"/>
</dbReference>
<dbReference type="SMART" id="SM00849">
    <property type="entry name" value="Lactamase_B"/>
    <property type="match status" value="1"/>
</dbReference>
<dbReference type="EMBL" id="PYYB01000001">
    <property type="protein sequence ID" value="PTL58721.1"/>
    <property type="molecule type" value="Genomic_DNA"/>
</dbReference>
<dbReference type="InterPro" id="IPR036866">
    <property type="entry name" value="RibonucZ/Hydroxyglut_hydro"/>
</dbReference>
<dbReference type="SUPFAM" id="SSF56281">
    <property type="entry name" value="Metallo-hydrolase/oxidoreductase"/>
    <property type="match status" value="1"/>
</dbReference>